<feature type="compositionally biased region" description="Basic and acidic residues" evidence="2">
    <location>
        <begin position="810"/>
        <end position="838"/>
    </location>
</feature>
<feature type="coiled-coil region" evidence="1">
    <location>
        <begin position="492"/>
        <end position="572"/>
    </location>
</feature>
<evidence type="ECO:0000313" key="4">
    <source>
        <dbReference type="Proteomes" id="UP000692954"/>
    </source>
</evidence>
<feature type="coiled-coil region" evidence="1">
    <location>
        <begin position="345"/>
        <end position="456"/>
    </location>
</feature>
<reference evidence="3" key="1">
    <citation type="submission" date="2021-01" db="EMBL/GenBank/DDBJ databases">
        <authorList>
            <consortium name="Genoscope - CEA"/>
            <person name="William W."/>
        </authorList>
    </citation>
    <scope>NUCLEOTIDE SEQUENCE</scope>
</reference>
<accession>A0A8S1KLC9</accession>
<dbReference type="OrthoDB" id="313593at2759"/>
<evidence type="ECO:0000256" key="1">
    <source>
        <dbReference type="SAM" id="Coils"/>
    </source>
</evidence>
<feature type="region of interest" description="Disordered" evidence="2">
    <location>
        <begin position="804"/>
        <end position="846"/>
    </location>
</feature>
<name>A0A8S1KLC9_9CILI</name>
<dbReference type="EMBL" id="CAJJDN010000009">
    <property type="protein sequence ID" value="CAD8055577.1"/>
    <property type="molecule type" value="Genomic_DNA"/>
</dbReference>
<feature type="compositionally biased region" description="Polar residues" evidence="2">
    <location>
        <begin position="927"/>
        <end position="953"/>
    </location>
</feature>
<feature type="coiled-coil region" evidence="1">
    <location>
        <begin position="134"/>
        <end position="197"/>
    </location>
</feature>
<keyword evidence="1" id="KW-0175">Coiled coil</keyword>
<evidence type="ECO:0000256" key="2">
    <source>
        <dbReference type="SAM" id="MobiDB-lite"/>
    </source>
</evidence>
<feature type="coiled-coil region" evidence="1">
    <location>
        <begin position="275"/>
        <end position="309"/>
    </location>
</feature>
<keyword evidence="4" id="KW-1185">Reference proteome</keyword>
<dbReference type="AlphaFoldDB" id="A0A8S1KLC9"/>
<dbReference type="Proteomes" id="UP000692954">
    <property type="component" value="Unassembled WGS sequence"/>
</dbReference>
<proteinExistence type="predicted"/>
<sequence length="968" mass="115904">MNETFRKSFQASTVDTRQRLASRQNKWHQDTSIAKSTLDQNGIERWINNVLKESCLNEKQNSLNKLGLDKNSLKSAGVKDEDVGRLYRSMFVYTVGFYEMLHEILKNLQLTTSIWKVFGILLEYIAKGDFQFTINQIQQESQQKIEELNDTLTQREIKFKFIENKTRDEINALQRMLQELTDQNNELKLQRDNAEIDFQQSNTAFEEEVALRIKFEYRINEITSVYRELAQNYTQMGEEFREIRVLYDKISNDLIKSKKQLEIAIEEKDIRDNEISHLKQTIENFRRQLDEKEQKIQIQEIKINKLIKNSVNDQSNQMNFEHQFNQLCMQFKKYKEDNIYKLQELEKYQRNYQDIQDLNQKLTNENQILKQQKFELQTENKKQKISIDSFDQLEQGYRASIMQLQQENRELIEEHEEEIKKFQKIQVEHSFGIQRIQVQQNEILALNQNIQQMKIAKIHLDELFIKEKAQVQLLQNSLEGKEETILDLEKCLSFSQQRLHTLTMEMNEQENRLRLNQQDFTTAEISYKRQIEQQQETIDNQRHELINERDKLEALQNQFESQRKELAEFKSMYKVQVFENNNLITKQIFSDRVISNDNQRIGEFINEITDIRVKYEESQRKYRQLEIKYNEQEKLMDKDKSFIVERYAIKINNYKDMLKEMVSKMKLEDALSQWDRNNQKLISLDKSYKVLYDKNKALTNENSESITNIEQLNIKLKQQLNLIQKLQNDYNKRSNDYKIIKFKYLIYFASLKEMNQQLQQQTESLIQLNNTNEKLNNELTIVKEENAKQKQLIRRYRLTAQGQQQQNQIEVKDQTNDFQNEKNIKNKTDHQKTEKSLDEQSISNNNSISLQNQTNLLKKSKFQLEVEKIELDISLKKTEVYQVNLDQFSQTIDLKQQQQIEKQSQNKLNSLQSKDDMLNFNNFSIEQDKNQQSPLLKSRSNSVSQGSKSQRSNKSQEPRKILKQKMLR</sequence>
<feature type="region of interest" description="Disordered" evidence="2">
    <location>
        <begin position="927"/>
        <end position="968"/>
    </location>
</feature>
<protein>
    <submittedName>
        <fullName evidence="3">Uncharacterized protein</fullName>
    </submittedName>
</protein>
<organism evidence="3 4">
    <name type="scientific">Paramecium sonneborni</name>
    <dbReference type="NCBI Taxonomy" id="65129"/>
    <lineage>
        <taxon>Eukaryota</taxon>
        <taxon>Sar</taxon>
        <taxon>Alveolata</taxon>
        <taxon>Ciliophora</taxon>
        <taxon>Intramacronucleata</taxon>
        <taxon>Oligohymenophorea</taxon>
        <taxon>Peniculida</taxon>
        <taxon>Parameciidae</taxon>
        <taxon>Paramecium</taxon>
    </lineage>
</organism>
<gene>
    <name evidence="3" type="ORF">PSON_ATCC_30995.1.T0090313</name>
</gene>
<comment type="caution">
    <text evidence="3">The sequence shown here is derived from an EMBL/GenBank/DDBJ whole genome shotgun (WGS) entry which is preliminary data.</text>
</comment>
<feature type="coiled-coil region" evidence="1">
    <location>
        <begin position="695"/>
        <end position="792"/>
    </location>
</feature>
<feature type="coiled-coil region" evidence="1">
    <location>
        <begin position="608"/>
        <end position="635"/>
    </location>
</feature>
<evidence type="ECO:0000313" key="3">
    <source>
        <dbReference type="EMBL" id="CAD8055577.1"/>
    </source>
</evidence>